<proteinExistence type="predicted"/>
<sequence length="61" mass="6774">MNDFCMARKPSDIRTAAGILFTGYGGMWSISDETGHSAARRKISQHCVVSTIGFRSSMWVF</sequence>
<organism evidence="1 2">
    <name type="scientific">Boletus edulis BED1</name>
    <dbReference type="NCBI Taxonomy" id="1328754"/>
    <lineage>
        <taxon>Eukaryota</taxon>
        <taxon>Fungi</taxon>
        <taxon>Dikarya</taxon>
        <taxon>Basidiomycota</taxon>
        <taxon>Agaricomycotina</taxon>
        <taxon>Agaricomycetes</taxon>
        <taxon>Agaricomycetidae</taxon>
        <taxon>Boletales</taxon>
        <taxon>Boletineae</taxon>
        <taxon>Boletaceae</taxon>
        <taxon>Boletoideae</taxon>
        <taxon>Boletus</taxon>
    </lineage>
</organism>
<accession>A0AAD4BRM8</accession>
<dbReference type="AlphaFoldDB" id="A0AAD4BRM8"/>
<evidence type="ECO:0000313" key="1">
    <source>
        <dbReference type="EMBL" id="KAF8437604.1"/>
    </source>
</evidence>
<protein>
    <submittedName>
        <fullName evidence="1">Uncharacterized protein</fullName>
    </submittedName>
</protein>
<dbReference type="EMBL" id="WHUW01000018">
    <property type="protein sequence ID" value="KAF8437604.1"/>
    <property type="molecule type" value="Genomic_DNA"/>
</dbReference>
<comment type="caution">
    <text evidence="1">The sequence shown here is derived from an EMBL/GenBank/DDBJ whole genome shotgun (WGS) entry which is preliminary data.</text>
</comment>
<dbReference type="Proteomes" id="UP001194468">
    <property type="component" value="Unassembled WGS sequence"/>
</dbReference>
<name>A0AAD4BRM8_BOLED</name>
<gene>
    <name evidence="1" type="ORF">L210DRAFT_3546462</name>
</gene>
<reference evidence="1" key="2">
    <citation type="journal article" date="2020" name="Nat. Commun.">
        <title>Large-scale genome sequencing of mycorrhizal fungi provides insights into the early evolution of symbiotic traits.</title>
        <authorList>
            <person name="Miyauchi S."/>
            <person name="Kiss E."/>
            <person name="Kuo A."/>
            <person name="Drula E."/>
            <person name="Kohler A."/>
            <person name="Sanchez-Garcia M."/>
            <person name="Morin E."/>
            <person name="Andreopoulos B."/>
            <person name="Barry K.W."/>
            <person name="Bonito G."/>
            <person name="Buee M."/>
            <person name="Carver A."/>
            <person name="Chen C."/>
            <person name="Cichocki N."/>
            <person name="Clum A."/>
            <person name="Culley D."/>
            <person name="Crous P.W."/>
            <person name="Fauchery L."/>
            <person name="Girlanda M."/>
            <person name="Hayes R.D."/>
            <person name="Keri Z."/>
            <person name="LaButti K."/>
            <person name="Lipzen A."/>
            <person name="Lombard V."/>
            <person name="Magnuson J."/>
            <person name="Maillard F."/>
            <person name="Murat C."/>
            <person name="Nolan M."/>
            <person name="Ohm R.A."/>
            <person name="Pangilinan J."/>
            <person name="Pereira M.F."/>
            <person name="Perotto S."/>
            <person name="Peter M."/>
            <person name="Pfister S."/>
            <person name="Riley R."/>
            <person name="Sitrit Y."/>
            <person name="Stielow J.B."/>
            <person name="Szollosi G."/>
            <person name="Zifcakova L."/>
            <person name="Stursova M."/>
            <person name="Spatafora J.W."/>
            <person name="Tedersoo L."/>
            <person name="Vaario L.M."/>
            <person name="Yamada A."/>
            <person name="Yan M."/>
            <person name="Wang P."/>
            <person name="Xu J."/>
            <person name="Bruns T."/>
            <person name="Baldrian P."/>
            <person name="Vilgalys R."/>
            <person name="Dunand C."/>
            <person name="Henrissat B."/>
            <person name="Grigoriev I.V."/>
            <person name="Hibbett D."/>
            <person name="Nagy L.G."/>
            <person name="Martin F.M."/>
        </authorList>
    </citation>
    <scope>NUCLEOTIDE SEQUENCE</scope>
    <source>
        <strain evidence="1">BED1</strain>
    </source>
</reference>
<evidence type="ECO:0000313" key="2">
    <source>
        <dbReference type="Proteomes" id="UP001194468"/>
    </source>
</evidence>
<keyword evidence="2" id="KW-1185">Reference proteome</keyword>
<reference evidence="1" key="1">
    <citation type="submission" date="2019-10" db="EMBL/GenBank/DDBJ databases">
        <authorList>
            <consortium name="DOE Joint Genome Institute"/>
            <person name="Kuo A."/>
            <person name="Miyauchi S."/>
            <person name="Kiss E."/>
            <person name="Drula E."/>
            <person name="Kohler A."/>
            <person name="Sanchez-Garcia M."/>
            <person name="Andreopoulos B."/>
            <person name="Barry K.W."/>
            <person name="Bonito G."/>
            <person name="Buee M."/>
            <person name="Carver A."/>
            <person name="Chen C."/>
            <person name="Cichocki N."/>
            <person name="Clum A."/>
            <person name="Culley D."/>
            <person name="Crous P.W."/>
            <person name="Fauchery L."/>
            <person name="Girlanda M."/>
            <person name="Hayes R."/>
            <person name="Keri Z."/>
            <person name="LaButti K."/>
            <person name="Lipzen A."/>
            <person name="Lombard V."/>
            <person name="Magnuson J."/>
            <person name="Maillard F."/>
            <person name="Morin E."/>
            <person name="Murat C."/>
            <person name="Nolan M."/>
            <person name="Ohm R."/>
            <person name="Pangilinan J."/>
            <person name="Pereira M."/>
            <person name="Perotto S."/>
            <person name="Peter M."/>
            <person name="Riley R."/>
            <person name="Sitrit Y."/>
            <person name="Stielow B."/>
            <person name="Szollosi G."/>
            <person name="Zifcakova L."/>
            <person name="Stursova M."/>
            <person name="Spatafora J.W."/>
            <person name="Tedersoo L."/>
            <person name="Vaario L.-M."/>
            <person name="Yamada A."/>
            <person name="Yan M."/>
            <person name="Wang P."/>
            <person name="Xu J."/>
            <person name="Bruns T."/>
            <person name="Baldrian P."/>
            <person name="Vilgalys R."/>
            <person name="Henrissat B."/>
            <person name="Grigoriev I.V."/>
            <person name="Hibbett D."/>
            <person name="Nagy L.G."/>
            <person name="Martin F.M."/>
        </authorList>
    </citation>
    <scope>NUCLEOTIDE SEQUENCE</scope>
    <source>
        <strain evidence="1">BED1</strain>
    </source>
</reference>